<sequence>MQLPLDQSHLKQLRLWAPQSVVFPQFQSSRLTMLGGDTHTIENILPNNNDISSLLWKRSSEDPIPLTSALIQGFDDLHTLCIESSYYWDIRFLAPHLQRLEVLHFTRDQELEYELADVPLLRGLRIFIHSDQHKYKLGYTSMLEQARVRNLNASKIEAKTLVQEWFRQLPRFRAAYFQIANALRVEESFLVWERDRTSGYRMADGMEVWNISPGTEHKGKYILSEQGDVVLYMTWR</sequence>
<dbReference type="OrthoDB" id="3103085at2759"/>
<protein>
    <submittedName>
        <fullName evidence="1">Uncharacterized protein</fullName>
    </submittedName>
</protein>
<organism evidence="1 2">
    <name type="scientific">Leucocoprinus leucothites</name>
    <dbReference type="NCBI Taxonomy" id="201217"/>
    <lineage>
        <taxon>Eukaryota</taxon>
        <taxon>Fungi</taxon>
        <taxon>Dikarya</taxon>
        <taxon>Basidiomycota</taxon>
        <taxon>Agaricomycotina</taxon>
        <taxon>Agaricomycetes</taxon>
        <taxon>Agaricomycetidae</taxon>
        <taxon>Agaricales</taxon>
        <taxon>Agaricineae</taxon>
        <taxon>Agaricaceae</taxon>
        <taxon>Leucocoprinus</taxon>
    </lineage>
</organism>
<reference evidence="1 2" key="1">
    <citation type="journal article" date="2020" name="ISME J.">
        <title>Uncovering the hidden diversity of litter-decomposition mechanisms in mushroom-forming fungi.</title>
        <authorList>
            <person name="Floudas D."/>
            <person name="Bentzer J."/>
            <person name="Ahren D."/>
            <person name="Johansson T."/>
            <person name="Persson P."/>
            <person name="Tunlid A."/>
        </authorList>
    </citation>
    <scope>NUCLEOTIDE SEQUENCE [LARGE SCALE GENOMIC DNA]</scope>
    <source>
        <strain evidence="1 2">CBS 146.42</strain>
    </source>
</reference>
<keyword evidence="2" id="KW-1185">Reference proteome</keyword>
<accession>A0A8H5CWL7</accession>
<evidence type="ECO:0000313" key="2">
    <source>
        <dbReference type="Proteomes" id="UP000559027"/>
    </source>
</evidence>
<name>A0A8H5CWL7_9AGAR</name>
<dbReference type="EMBL" id="JAACJO010000018">
    <property type="protein sequence ID" value="KAF5348903.1"/>
    <property type="molecule type" value="Genomic_DNA"/>
</dbReference>
<evidence type="ECO:0000313" key="1">
    <source>
        <dbReference type="EMBL" id="KAF5348903.1"/>
    </source>
</evidence>
<dbReference type="AlphaFoldDB" id="A0A8H5CWL7"/>
<gene>
    <name evidence="1" type="ORF">D9756_009818</name>
</gene>
<dbReference type="Proteomes" id="UP000559027">
    <property type="component" value="Unassembled WGS sequence"/>
</dbReference>
<comment type="caution">
    <text evidence="1">The sequence shown here is derived from an EMBL/GenBank/DDBJ whole genome shotgun (WGS) entry which is preliminary data.</text>
</comment>
<proteinExistence type="predicted"/>